<sequence>MHLRSGRRDQLFGLVSPVKMFTAQRIKDVHLRTISQGCAPPDRNVRIALHLCDKQVSGRIFRGATEYLKGVRAVRFRGIGCDQKAGYDAHESNWILSTLTETSAILQKAYYLSPGSGGSGHTACCLNDAQSGRRIGMPKVASEARAALPLSGRR</sequence>
<reference evidence="1 2" key="1">
    <citation type="submission" date="2018-09" db="EMBL/GenBank/DDBJ databases">
        <title>Cohnella cavernae sp. nov., isolated from a karst cave.</title>
        <authorList>
            <person name="Zhu H."/>
        </authorList>
    </citation>
    <scope>NUCLEOTIDE SEQUENCE [LARGE SCALE GENOMIC DNA]</scope>
    <source>
        <strain evidence="1 2">K2E09-144</strain>
    </source>
</reference>
<dbReference type="EMBL" id="QXJM01000030">
    <property type="protein sequence ID" value="RIE03859.1"/>
    <property type="molecule type" value="Genomic_DNA"/>
</dbReference>
<keyword evidence="2" id="KW-1185">Reference proteome</keyword>
<evidence type="ECO:0000313" key="2">
    <source>
        <dbReference type="Proteomes" id="UP000266340"/>
    </source>
</evidence>
<evidence type="ECO:0000313" key="1">
    <source>
        <dbReference type="EMBL" id="RIE03859.1"/>
    </source>
</evidence>
<proteinExistence type="predicted"/>
<accession>A0A398CRG2</accession>
<dbReference type="Proteomes" id="UP000266340">
    <property type="component" value="Unassembled WGS sequence"/>
</dbReference>
<gene>
    <name evidence="1" type="ORF">D3H35_09930</name>
</gene>
<comment type="caution">
    <text evidence="1">The sequence shown here is derived from an EMBL/GenBank/DDBJ whole genome shotgun (WGS) entry which is preliminary data.</text>
</comment>
<organism evidence="1 2">
    <name type="scientific">Cohnella faecalis</name>
    <dbReference type="NCBI Taxonomy" id="2315694"/>
    <lineage>
        <taxon>Bacteria</taxon>
        <taxon>Bacillati</taxon>
        <taxon>Bacillota</taxon>
        <taxon>Bacilli</taxon>
        <taxon>Bacillales</taxon>
        <taxon>Paenibacillaceae</taxon>
        <taxon>Cohnella</taxon>
    </lineage>
</organism>
<dbReference type="AlphaFoldDB" id="A0A398CRG2"/>
<name>A0A398CRG2_9BACL</name>
<protein>
    <submittedName>
        <fullName evidence="1">Uncharacterized protein</fullName>
    </submittedName>
</protein>